<dbReference type="PANTHER" id="PTHR13605:SF4">
    <property type="entry name" value="ER MEMBRANE PROTEIN COMPLEX SUBUNIT 7"/>
    <property type="match status" value="1"/>
</dbReference>
<keyword evidence="3 7" id="KW-0812">Transmembrane</keyword>
<dbReference type="SUPFAM" id="SSF49452">
    <property type="entry name" value="Starch-binding domain-like"/>
    <property type="match status" value="1"/>
</dbReference>
<feature type="transmembrane region" description="Helical" evidence="7">
    <location>
        <begin position="203"/>
        <end position="220"/>
    </location>
</feature>
<comment type="similarity">
    <text evidence="2">Belongs to the EMC7 family.</text>
</comment>
<dbReference type="GO" id="GO:0072546">
    <property type="term" value="C:EMC complex"/>
    <property type="evidence" value="ECO:0007669"/>
    <property type="project" value="TreeGrafter"/>
</dbReference>
<accession>A0A0S4JJC6</accession>
<evidence type="ECO:0000256" key="6">
    <source>
        <dbReference type="ARBA" id="ARBA00023136"/>
    </source>
</evidence>
<evidence type="ECO:0000313" key="9">
    <source>
        <dbReference type="EMBL" id="CUG90288.1"/>
    </source>
</evidence>
<evidence type="ECO:0000259" key="8">
    <source>
        <dbReference type="Pfam" id="PF09430"/>
    </source>
</evidence>
<feature type="domain" description="ER membrane protein complex subunit 7 beta-sandwich" evidence="8">
    <location>
        <begin position="105"/>
        <end position="206"/>
    </location>
</feature>
<keyword evidence="10" id="KW-1185">Reference proteome</keyword>
<keyword evidence="4" id="KW-0732">Signal</keyword>
<reference evidence="10" key="1">
    <citation type="submission" date="2015-09" db="EMBL/GenBank/DDBJ databases">
        <authorList>
            <consortium name="Pathogen Informatics"/>
        </authorList>
    </citation>
    <scope>NUCLEOTIDE SEQUENCE [LARGE SCALE GENOMIC DNA]</scope>
    <source>
        <strain evidence="10">Lake Konstanz</strain>
    </source>
</reference>
<name>A0A0S4JJC6_BODSA</name>
<keyword evidence="6 7" id="KW-0472">Membrane</keyword>
<organism evidence="9 10">
    <name type="scientific">Bodo saltans</name>
    <name type="common">Flagellated protozoan</name>
    <dbReference type="NCBI Taxonomy" id="75058"/>
    <lineage>
        <taxon>Eukaryota</taxon>
        <taxon>Discoba</taxon>
        <taxon>Euglenozoa</taxon>
        <taxon>Kinetoplastea</taxon>
        <taxon>Metakinetoplastina</taxon>
        <taxon>Eubodonida</taxon>
        <taxon>Bodonidae</taxon>
        <taxon>Bodo</taxon>
    </lineage>
</organism>
<dbReference type="Proteomes" id="UP000051952">
    <property type="component" value="Unassembled WGS sequence"/>
</dbReference>
<dbReference type="VEuPathDB" id="TriTrypDB:BSAL_25935"/>
<proteinExistence type="inferred from homology"/>
<dbReference type="InterPro" id="IPR039163">
    <property type="entry name" value="EMC7"/>
</dbReference>
<dbReference type="AlphaFoldDB" id="A0A0S4JJC6"/>
<dbReference type="GO" id="GO:0030246">
    <property type="term" value="F:carbohydrate binding"/>
    <property type="evidence" value="ECO:0007669"/>
    <property type="project" value="InterPro"/>
</dbReference>
<dbReference type="PANTHER" id="PTHR13605">
    <property type="entry name" value="ER MEMBRANE PROTEIN COMPLEX SUBUNIT 7"/>
    <property type="match status" value="1"/>
</dbReference>
<gene>
    <name evidence="9" type="ORF">BSAL_25935</name>
</gene>
<dbReference type="OrthoDB" id="27095at2759"/>
<sequence>MARERIDWFVCPTHLFASTCLLFMQRVFSYSVRFYNIRDSHTMSLRLLSIVAVALLLATPCVSSESTVGTITGHLKLPNGQPLHLLSKLQPRPFSVITLHSPTLTQRTVGNDNGVFVLHQVPEGVYMLTVEFAHLVFPSIRVSVIPSRNGQLRIRALVNDGTQAVIDADGTAENPIQIVALGRHSYFVPREEINIMSFFKNPMIIMMVVSVGMMGLMKLVPQDELRQQMKEMNQQVQQSKETLGLEKKSS</sequence>
<dbReference type="InterPro" id="IPR013784">
    <property type="entry name" value="Carb-bd-like_fold"/>
</dbReference>
<dbReference type="Pfam" id="PF09430">
    <property type="entry name" value="EMC7_beta-sandw"/>
    <property type="match status" value="1"/>
</dbReference>
<evidence type="ECO:0000256" key="4">
    <source>
        <dbReference type="ARBA" id="ARBA00022729"/>
    </source>
</evidence>
<evidence type="ECO:0000256" key="5">
    <source>
        <dbReference type="ARBA" id="ARBA00022989"/>
    </source>
</evidence>
<protein>
    <recommendedName>
        <fullName evidence="8">ER membrane protein complex subunit 7 beta-sandwich domain-containing protein</fullName>
    </recommendedName>
</protein>
<evidence type="ECO:0000256" key="3">
    <source>
        <dbReference type="ARBA" id="ARBA00022692"/>
    </source>
</evidence>
<evidence type="ECO:0000256" key="1">
    <source>
        <dbReference type="ARBA" id="ARBA00004167"/>
    </source>
</evidence>
<dbReference type="EMBL" id="CYKH01001807">
    <property type="protein sequence ID" value="CUG90288.1"/>
    <property type="molecule type" value="Genomic_DNA"/>
</dbReference>
<keyword evidence="5 7" id="KW-1133">Transmembrane helix</keyword>
<evidence type="ECO:0000313" key="10">
    <source>
        <dbReference type="Proteomes" id="UP000051952"/>
    </source>
</evidence>
<evidence type="ECO:0000256" key="2">
    <source>
        <dbReference type="ARBA" id="ARBA00008880"/>
    </source>
</evidence>
<comment type="subcellular location">
    <subcellularLocation>
        <location evidence="1">Membrane</location>
        <topology evidence="1">Single-pass membrane protein</topology>
    </subcellularLocation>
</comment>
<dbReference type="InterPro" id="IPR019008">
    <property type="entry name" value="Beta_sandwich_EMC7"/>
</dbReference>
<evidence type="ECO:0000256" key="7">
    <source>
        <dbReference type="SAM" id="Phobius"/>
    </source>
</evidence>